<reference evidence="3 4" key="1">
    <citation type="submission" date="2018-07" db="EMBL/GenBank/DDBJ databases">
        <title>Venubactetium sediminum gen. nov., sp. nov., isolated from a marine solar saltern.</title>
        <authorList>
            <person name="Wang S."/>
        </authorList>
    </citation>
    <scope>NUCLEOTIDE SEQUENCE [LARGE SCALE GENOMIC DNA]</scope>
    <source>
        <strain evidence="3 4">WD2A32</strain>
    </source>
</reference>
<dbReference type="PANTHER" id="PTHR43174">
    <property type="entry name" value="UDP-N-ACETYLGLUCOSAMINE 2-EPIMERASE"/>
    <property type="match status" value="1"/>
</dbReference>
<accession>A0A369T483</accession>
<dbReference type="CDD" id="cd03786">
    <property type="entry name" value="GTB_UDP-GlcNAc_2-Epimerase"/>
    <property type="match status" value="1"/>
</dbReference>
<dbReference type="EMBL" id="QPMH01000045">
    <property type="protein sequence ID" value="RDD60129.1"/>
    <property type="molecule type" value="Genomic_DNA"/>
</dbReference>
<dbReference type="Pfam" id="PF02350">
    <property type="entry name" value="Epimerase_2"/>
    <property type="match status" value="1"/>
</dbReference>
<dbReference type="PANTHER" id="PTHR43174:SF1">
    <property type="entry name" value="UDP-N-ACETYLGLUCOSAMINE 2-EPIMERASE"/>
    <property type="match status" value="1"/>
</dbReference>
<dbReference type="InterPro" id="IPR029767">
    <property type="entry name" value="WecB-like"/>
</dbReference>
<name>A0A369T483_9PROT</name>
<dbReference type="GO" id="GO:0008761">
    <property type="term" value="F:UDP-N-acetylglucosamine 2-epimerase activity"/>
    <property type="evidence" value="ECO:0007669"/>
    <property type="project" value="UniProtKB-EC"/>
</dbReference>
<comment type="caution">
    <text evidence="3">The sequence shown here is derived from an EMBL/GenBank/DDBJ whole genome shotgun (WGS) entry which is preliminary data.</text>
</comment>
<gene>
    <name evidence="3" type="ORF">DRB17_19710</name>
</gene>
<dbReference type="Gene3D" id="3.40.50.2000">
    <property type="entry name" value="Glycogen Phosphorylase B"/>
    <property type="match status" value="2"/>
</dbReference>
<comment type="similarity">
    <text evidence="1">Belongs to the UDP-N-acetylglucosamine 2-epimerase family.</text>
</comment>
<feature type="domain" description="UDP-N-acetylglucosamine 2-epimerase" evidence="2">
    <location>
        <begin position="46"/>
        <end position="381"/>
    </location>
</feature>
<dbReference type="EC" id="5.1.3.14" evidence="3"/>
<evidence type="ECO:0000313" key="4">
    <source>
        <dbReference type="Proteomes" id="UP000253941"/>
    </source>
</evidence>
<organism evidence="3 4">
    <name type="scientific">Ferruginivarius sediminum</name>
    <dbReference type="NCBI Taxonomy" id="2661937"/>
    <lineage>
        <taxon>Bacteria</taxon>
        <taxon>Pseudomonadati</taxon>
        <taxon>Pseudomonadota</taxon>
        <taxon>Alphaproteobacteria</taxon>
        <taxon>Rhodospirillales</taxon>
        <taxon>Rhodospirillaceae</taxon>
        <taxon>Ferruginivarius</taxon>
    </lineage>
</organism>
<dbReference type="InterPro" id="IPR003331">
    <property type="entry name" value="UDP_GlcNAc_Epimerase_2_dom"/>
</dbReference>
<dbReference type="NCBIfam" id="TIGR00236">
    <property type="entry name" value="wecB"/>
    <property type="match status" value="1"/>
</dbReference>
<evidence type="ECO:0000256" key="1">
    <source>
        <dbReference type="RuleBase" id="RU003513"/>
    </source>
</evidence>
<protein>
    <submittedName>
        <fullName evidence="3">UDP-N-acetylglucosamine 2-epimerase (Non-hydrolyzing)</fullName>
        <ecNumber evidence="3">5.1.3.14</ecNumber>
    </submittedName>
</protein>
<dbReference type="AlphaFoldDB" id="A0A369T483"/>
<proteinExistence type="inferred from homology"/>
<keyword evidence="4" id="KW-1185">Reference proteome</keyword>
<dbReference type="Proteomes" id="UP000253941">
    <property type="component" value="Unassembled WGS sequence"/>
</dbReference>
<keyword evidence="1 3" id="KW-0413">Isomerase</keyword>
<evidence type="ECO:0000259" key="2">
    <source>
        <dbReference type="Pfam" id="PF02350"/>
    </source>
</evidence>
<evidence type="ECO:0000313" key="3">
    <source>
        <dbReference type="EMBL" id="RDD60129.1"/>
    </source>
</evidence>
<dbReference type="SUPFAM" id="SSF53756">
    <property type="entry name" value="UDP-Glycosyltransferase/glycogen phosphorylase"/>
    <property type="match status" value="1"/>
</dbReference>
<sequence length="401" mass="43952">MRYTDTMTSGRKTFQRSELTKEICVVVGTRPGIVMMAPLIHELGRRQVPHFVVHTGQHYSPAMDADLFEDLGLPQADYRLEGVAERRTHGGQTAGMLEGSEKVFMERRPRVVVVNGDANTNLAAALAARKLHMIVAHTEAGVRSGDWRMPEEHNRVIMDHISDLLFASDTPSVRALEQERVRGEIHRSGNTIVDASVMSVAKAETGSSILERLGLEPGNYSIGTLHREETVDVPEYLQTALTGIAEAADNIGRPAIFFLHPRTYARLKEFGLLSWVKNLNGLVIHPAVSYLDFQRALSNAAVVFTDSGGVQQEACIHKVPCVTVKDSSEWPETIDISANRVTGLDVRAIVEAANEAIEGAREWPIPFGDGAASARIVDVLERCLIEDPSLAPLPVVTADRV</sequence>